<evidence type="ECO:0000256" key="3">
    <source>
        <dbReference type="ARBA" id="ARBA00025466"/>
    </source>
</evidence>
<gene>
    <name evidence="6" type="ORF">Pcinc_015459</name>
</gene>
<feature type="coiled-coil region" evidence="4">
    <location>
        <begin position="170"/>
        <end position="197"/>
    </location>
</feature>
<name>A0AAE1FTA4_PETCI</name>
<evidence type="ECO:0000313" key="7">
    <source>
        <dbReference type="Proteomes" id="UP001286313"/>
    </source>
</evidence>
<dbReference type="EMBL" id="JAWQEG010001362">
    <property type="protein sequence ID" value="KAK3880020.1"/>
    <property type="molecule type" value="Genomic_DNA"/>
</dbReference>
<evidence type="ECO:0000259" key="5">
    <source>
        <dbReference type="Pfam" id="PF13873"/>
    </source>
</evidence>
<dbReference type="Pfam" id="PF13873">
    <property type="entry name" value="Myb_DNA-bind_5"/>
    <property type="match status" value="1"/>
</dbReference>
<comment type="caution">
    <text evidence="6">The sequence shown here is derived from an EMBL/GenBank/DDBJ whole genome shotgun (WGS) entry which is preliminary data.</text>
</comment>
<organism evidence="6 7">
    <name type="scientific">Petrolisthes cinctipes</name>
    <name type="common">Flat porcelain crab</name>
    <dbReference type="NCBI Taxonomy" id="88211"/>
    <lineage>
        <taxon>Eukaryota</taxon>
        <taxon>Metazoa</taxon>
        <taxon>Ecdysozoa</taxon>
        <taxon>Arthropoda</taxon>
        <taxon>Crustacea</taxon>
        <taxon>Multicrustacea</taxon>
        <taxon>Malacostraca</taxon>
        <taxon>Eumalacostraca</taxon>
        <taxon>Eucarida</taxon>
        <taxon>Decapoda</taxon>
        <taxon>Pleocyemata</taxon>
        <taxon>Anomura</taxon>
        <taxon>Galatheoidea</taxon>
        <taxon>Porcellanidae</taxon>
        <taxon>Petrolisthes</taxon>
    </lineage>
</organism>
<keyword evidence="7" id="KW-1185">Reference proteome</keyword>
<protein>
    <recommendedName>
        <fullName evidence="2">Regulatory protein zeste</fullName>
    </recommendedName>
</protein>
<evidence type="ECO:0000313" key="6">
    <source>
        <dbReference type="EMBL" id="KAK3880020.1"/>
    </source>
</evidence>
<evidence type="ECO:0000256" key="4">
    <source>
        <dbReference type="SAM" id="Coils"/>
    </source>
</evidence>
<evidence type="ECO:0000256" key="1">
    <source>
        <dbReference type="ARBA" id="ARBA00011764"/>
    </source>
</evidence>
<dbReference type="InterPro" id="IPR028002">
    <property type="entry name" value="Myb_DNA-bind_5"/>
</dbReference>
<comment type="subunit">
    <text evidence="1">Self-associates forming complexes of several hundred monomers.</text>
</comment>
<keyword evidence="4" id="KW-0175">Coiled coil</keyword>
<comment type="function">
    <text evidence="3">Involved in transvection phenomena (= synapsis-dependent gene expression), where the synaptic pairing of chromosomes carrying genes with which zeste interacts influences the expression of these genes. Zeste binds to DNA and stimulates transcription from a nearby promoter.</text>
</comment>
<accession>A0AAE1FTA4</accession>
<feature type="domain" description="Myb/SANT-like DNA-binding" evidence="5">
    <location>
        <begin position="15"/>
        <end position="81"/>
    </location>
</feature>
<evidence type="ECO:0000256" key="2">
    <source>
        <dbReference type="ARBA" id="ARBA00016807"/>
    </source>
</evidence>
<dbReference type="Proteomes" id="UP001286313">
    <property type="component" value="Unassembled WGS sequence"/>
</dbReference>
<dbReference type="AlphaFoldDB" id="A0AAE1FTA4"/>
<proteinExistence type="predicted"/>
<reference evidence="6" key="1">
    <citation type="submission" date="2023-10" db="EMBL/GenBank/DDBJ databases">
        <title>Genome assemblies of two species of porcelain crab, Petrolisthes cinctipes and Petrolisthes manimaculis (Anomura: Porcellanidae).</title>
        <authorList>
            <person name="Angst P."/>
        </authorList>
    </citation>
    <scope>NUCLEOTIDE SEQUENCE</scope>
    <source>
        <strain evidence="6">PB745_01</strain>
        <tissue evidence="6">Gill</tissue>
    </source>
</reference>
<sequence length="247" mass="27538">MELMEGQSSESTPKRKANWSKEACLYLLHLISEKKHIVEGKKFNNEVTAKARKDTWEITNKINAAYFDAVRDKGDVEKKWNLRNEEVLIEELPEEGLEEEPQLLEVTWVGSTASVTVPQPMVSTPLSSMLQLTTPTPTSSVCSSNPLYSLSQPSNTRTSAKCELFPAGGEEQHLAKKRRLELELAEVNVEVGKAQLDLCKAQAALCKAQTAKAELEKKILELDFEHKALMIKEQRASIGDKTPNSSV</sequence>